<dbReference type="AlphaFoldDB" id="A0A9P3GJW7"/>
<dbReference type="EMBL" id="BPQB01000050">
    <property type="protein sequence ID" value="GJE95624.1"/>
    <property type="molecule type" value="Genomic_DNA"/>
</dbReference>
<protein>
    <submittedName>
        <fullName evidence="1">Uncharacterized protein</fullName>
    </submittedName>
</protein>
<evidence type="ECO:0000313" key="1">
    <source>
        <dbReference type="EMBL" id="GJE95624.1"/>
    </source>
</evidence>
<proteinExistence type="predicted"/>
<dbReference type="OrthoDB" id="2804335at2759"/>
<evidence type="ECO:0000313" key="2">
    <source>
        <dbReference type="Proteomes" id="UP000703269"/>
    </source>
</evidence>
<gene>
    <name evidence="1" type="ORF">PsYK624_118100</name>
</gene>
<name>A0A9P3GJW7_9APHY</name>
<organism evidence="1 2">
    <name type="scientific">Phanerochaete sordida</name>
    <dbReference type="NCBI Taxonomy" id="48140"/>
    <lineage>
        <taxon>Eukaryota</taxon>
        <taxon>Fungi</taxon>
        <taxon>Dikarya</taxon>
        <taxon>Basidiomycota</taxon>
        <taxon>Agaricomycotina</taxon>
        <taxon>Agaricomycetes</taxon>
        <taxon>Polyporales</taxon>
        <taxon>Phanerochaetaceae</taxon>
        <taxon>Phanerochaete</taxon>
    </lineage>
</organism>
<keyword evidence="2" id="KW-1185">Reference proteome</keyword>
<reference evidence="1 2" key="1">
    <citation type="submission" date="2021-08" db="EMBL/GenBank/DDBJ databases">
        <title>Draft Genome Sequence of Phanerochaete sordida strain YK-624.</title>
        <authorList>
            <person name="Mori T."/>
            <person name="Dohra H."/>
            <person name="Suzuki T."/>
            <person name="Kawagishi H."/>
            <person name="Hirai H."/>
        </authorList>
    </citation>
    <scope>NUCLEOTIDE SEQUENCE [LARGE SCALE GENOMIC DNA]</scope>
    <source>
        <strain evidence="1 2">YK-624</strain>
    </source>
</reference>
<comment type="caution">
    <text evidence="1">The sequence shown here is derived from an EMBL/GenBank/DDBJ whole genome shotgun (WGS) entry which is preliminary data.</text>
</comment>
<sequence length="494" mass="54376">MPSSTGVELASELLYHILDALCSLSFDLQLAERPDERLEWKRGLAAPGSVCKYWSEIIRPILFGRLELRNLYDVHFLESIVGSPHFHESSLADAIWEIDLRTEGNPVAPWLHHARPLSARLHRTAFRYVATGSSITSGATTVERPTPSQSLPRILPSFLPPVIGLSLINLRLTSKTELARVIDSFHHLAECRCDQISFVRQTDVIHWRRAPQRRTTSLISCTLSRCGDESISSQAILASELLRASARLNVEGGTWDTALAALHALVPDRFEKAYLSLESWGQGAYGRAEFRFYPLSRSDPSRDRDYVYIAIDVRRPNTHVGQATLPAYVESLALELSFADTAVVDALPWDGLRAIVTAPGLVSLRLKGYGPHDQDYATFKGVVSTILARTQLSWALDARKLQLQLSDEVITSANILATPSKHVVDGADIVLEIAEQVDWLLCISPNSRREYLQKVAAARAAKVVVGSAASSSDSTPSLVALGQPSQEITGTEAL</sequence>
<accession>A0A9P3GJW7</accession>
<dbReference type="Proteomes" id="UP000703269">
    <property type="component" value="Unassembled WGS sequence"/>
</dbReference>